<reference evidence="3 4" key="1">
    <citation type="submission" date="2016-10" db="EMBL/GenBank/DDBJ databases">
        <authorList>
            <person name="de Groot N.N."/>
        </authorList>
    </citation>
    <scope>NUCLEOTIDE SEQUENCE [LARGE SCALE GENOMIC DNA]</scope>
    <source>
        <strain evidence="3 4">DSM 44149</strain>
    </source>
</reference>
<dbReference type="EMBL" id="LT629701">
    <property type="protein sequence ID" value="SDN24230.1"/>
    <property type="molecule type" value="Genomic_DNA"/>
</dbReference>
<gene>
    <name evidence="3" type="ORF">SAMN04489726_5682</name>
</gene>
<protein>
    <recommendedName>
        <fullName evidence="2">Pyridoxamine 5'-phosphate oxidase N-terminal domain-containing protein</fullName>
    </recommendedName>
</protein>
<evidence type="ECO:0000313" key="4">
    <source>
        <dbReference type="Proteomes" id="UP000183376"/>
    </source>
</evidence>
<evidence type="ECO:0000256" key="1">
    <source>
        <dbReference type="ARBA" id="ARBA00023002"/>
    </source>
</evidence>
<dbReference type="PANTHER" id="PTHR35176">
    <property type="entry name" value="HEME OXYGENASE HI_0854-RELATED"/>
    <property type="match status" value="1"/>
</dbReference>
<dbReference type="NCBIfam" id="TIGR03618">
    <property type="entry name" value="Rv1155_F420"/>
    <property type="match status" value="1"/>
</dbReference>
<dbReference type="eggNOG" id="COG3871">
    <property type="taxonomic scope" value="Bacteria"/>
</dbReference>
<name>A0A1G9ZSM4_ALLAB</name>
<dbReference type="GO" id="GO:0005829">
    <property type="term" value="C:cytosol"/>
    <property type="evidence" value="ECO:0007669"/>
    <property type="project" value="TreeGrafter"/>
</dbReference>
<sequence>MGYTKPDEGWWKEFVGALPARTGKLAVVRKDGSPHVVPVWVDVDGDELVFMTGKDTVKGKAIIRDGRIAICFDDERPPFDFVTVFGTASVSEDPDTMLHWGTRIAARYMGEDLAAQYGKRNAVPGELLVRVRVDKVIGARNVAD</sequence>
<proteinExistence type="predicted"/>
<dbReference type="Pfam" id="PF01243">
    <property type="entry name" value="PNPOx_N"/>
    <property type="match status" value="1"/>
</dbReference>
<accession>A0A1G9ZSM4</accession>
<feature type="domain" description="Pyridoxamine 5'-phosphate oxidase N-terminal" evidence="2">
    <location>
        <begin position="20"/>
        <end position="136"/>
    </location>
</feature>
<dbReference type="PANTHER" id="PTHR35176:SF1">
    <property type="entry name" value="F420H(2)-DEPENDENT BILIVERDIN REDUCTASE"/>
    <property type="match status" value="1"/>
</dbReference>
<dbReference type="GO" id="GO:0070967">
    <property type="term" value="F:coenzyme F420 binding"/>
    <property type="evidence" value="ECO:0007669"/>
    <property type="project" value="TreeGrafter"/>
</dbReference>
<dbReference type="AlphaFoldDB" id="A0A1G9ZSM4"/>
<keyword evidence="4" id="KW-1185">Reference proteome</keyword>
<dbReference type="Gene3D" id="2.30.110.10">
    <property type="entry name" value="Electron Transport, Fmn-binding Protein, Chain A"/>
    <property type="match status" value="1"/>
</dbReference>
<dbReference type="OrthoDB" id="159383at2"/>
<evidence type="ECO:0000259" key="2">
    <source>
        <dbReference type="Pfam" id="PF01243"/>
    </source>
</evidence>
<evidence type="ECO:0000313" key="3">
    <source>
        <dbReference type="EMBL" id="SDN24230.1"/>
    </source>
</evidence>
<dbReference type="RefSeq" id="WP_030427803.1">
    <property type="nucleotide sequence ID" value="NZ_JOEF01000003.1"/>
</dbReference>
<keyword evidence="1" id="KW-0560">Oxidoreductase</keyword>
<dbReference type="Proteomes" id="UP000183376">
    <property type="component" value="Chromosome I"/>
</dbReference>
<dbReference type="InterPro" id="IPR011576">
    <property type="entry name" value="Pyridox_Oxase_N"/>
</dbReference>
<organism evidence="3 4">
    <name type="scientific">Allokutzneria albata</name>
    <name type="common">Kibdelosporangium albatum</name>
    <dbReference type="NCBI Taxonomy" id="211114"/>
    <lineage>
        <taxon>Bacteria</taxon>
        <taxon>Bacillati</taxon>
        <taxon>Actinomycetota</taxon>
        <taxon>Actinomycetes</taxon>
        <taxon>Pseudonocardiales</taxon>
        <taxon>Pseudonocardiaceae</taxon>
        <taxon>Allokutzneria</taxon>
    </lineage>
</organism>
<dbReference type="STRING" id="211114.SAMN04489726_5682"/>
<dbReference type="InterPro" id="IPR019920">
    <property type="entry name" value="F420-binding_dom_put"/>
</dbReference>
<dbReference type="GO" id="GO:0016627">
    <property type="term" value="F:oxidoreductase activity, acting on the CH-CH group of donors"/>
    <property type="evidence" value="ECO:0007669"/>
    <property type="project" value="TreeGrafter"/>
</dbReference>
<dbReference type="InterPro" id="IPR052019">
    <property type="entry name" value="F420H2_bilvrd_red/Heme_oxyg"/>
</dbReference>
<dbReference type="SUPFAM" id="SSF50475">
    <property type="entry name" value="FMN-binding split barrel"/>
    <property type="match status" value="1"/>
</dbReference>
<dbReference type="InterPro" id="IPR012349">
    <property type="entry name" value="Split_barrel_FMN-bd"/>
</dbReference>